<dbReference type="Gene3D" id="3.40.50.10210">
    <property type="match status" value="1"/>
</dbReference>
<sequence length="355" mass="36493">MPLPDSWSQQPASPDARYVELARQRQQVLTKPPGSLGRLEQAAITLAGLQANDRPALDRIHISVFAGDHGVCDEGISAFPQAVTAQMIANFASGGAAISVMAKELGAWLEVINLGTVEPAAALSGVLDRTIAPATANLAQTDAMTPSQLEAALSHGDEAADRARRAGAQLFIGGDMGIGNTTSAAALACALLGRDPDELVGPGTGLDARGVSHKSDVVRRAIGRIGNTREPLDILQALGGFEIAALTGAILGCAARGIPVLVDGFIVSAAALMAVHQQPRAREWLLFAHQSAEPGHKTLLQALEAEPLLELGMRLGEGSGAAVAVPLLRAACALHNGMATFEAAGVSNRSEGEAS</sequence>
<dbReference type="EMBL" id="JACHFE010000003">
    <property type="protein sequence ID" value="MBB5321053.1"/>
    <property type="molecule type" value="Genomic_DNA"/>
</dbReference>
<feature type="active site" description="Proton acceptor" evidence="10">
    <location>
        <position position="317"/>
    </location>
</feature>
<dbReference type="SUPFAM" id="SSF52733">
    <property type="entry name" value="Nicotinate mononucleotide:5,6-dimethylbenzimidazole phosphoribosyltransferase (CobT)"/>
    <property type="match status" value="1"/>
</dbReference>
<comment type="similarity">
    <text evidence="2 10">Belongs to the CobT family.</text>
</comment>
<dbReference type="UniPathway" id="UPA00061">
    <property type="reaction ID" value="UER00516"/>
</dbReference>
<keyword evidence="5 10" id="KW-0169">Cobalamin biosynthesis</keyword>
<evidence type="ECO:0000256" key="3">
    <source>
        <dbReference type="ARBA" id="ARBA00011991"/>
    </source>
</evidence>
<dbReference type="InterPro" id="IPR017846">
    <property type="entry name" value="Nict_dMeBzImd_PRibTrfase_bact"/>
</dbReference>
<comment type="catalytic activity">
    <reaction evidence="9 10">
        <text>5,6-dimethylbenzimidazole + nicotinate beta-D-ribonucleotide = alpha-ribazole 5'-phosphate + nicotinate + H(+)</text>
        <dbReference type="Rhea" id="RHEA:11196"/>
        <dbReference type="ChEBI" id="CHEBI:15378"/>
        <dbReference type="ChEBI" id="CHEBI:15890"/>
        <dbReference type="ChEBI" id="CHEBI:32544"/>
        <dbReference type="ChEBI" id="CHEBI:57502"/>
        <dbReference type="ChEBI" id="CHEBI:57918"/>
        <dbReference type="EC" id="2.4.2.21"/>
    </reaction>
</comment>
<comment type="pathway">
    <text evidence="1 10">Nucleoside biosynthesis; alpha-ribazole biosynthesis; alpha-ribazole from 5,6-dimethylbenzimidazole: step 1/2.</text>
</comment>
<evidence type="ECO:0000313" key="11">
    <source>
        <dbReference type="EMBL" id="MBB5321053.1"/>
    </source>
</evidence>
<evidence type="ECO:0000256" key="8">
    <source>
        <dbReference type="ARBA" id="ARBA00030686"/>
    </source>
</evidence>
<dbReference type="CDD" id="cd02439">
    <property type="entry name" value="DMB-PRT_CobT"/>
    <property type="match status" value="1"/>
</dbReference>
<evidence type="ECO:0000256" key="5">
    <source>
        <dbReference type="ARBA" id="ARBA00022573"/>
    </source>
</evidence>
<proteinExistence type="inferred from homology"/>
<keyword evidence="12" id="KW-1185">Reference proteome</keyword>
<accession>A0A840UA18</accession>
<gene>
    <name evidence="10" type="primary">cobT</name>
    <name evidence="11" type="ORF">HNR38_001539</name>
</gene>
<dbReference type="InterPro" id="IPR036087">
    <property type="entry name" value="Nict_dMeBzImd_PRibTrfase_sf"/>
</dbReference>
<dbReference type="InterPro" id="IPR003200">
    <property type="entry name" value="Nict_dMeBzImd_PRibTrfase"/>
</dbReference>
<dbReference type="FunFam" id="3.40.50.10210:FF:000001">
    <property type="entry name" value="Nicotinate-nucleotide--dimethylbenzimidazole phosphoribosyltransferase"/>
    <property type="match status" value="1"/>
</dbReference>
<dbReference type="Pfam" id="PF02277">
    <property type="entry name" value="DBI_PRT"/>
    <property type="match status" value="1"/>
</dbReference>
<evidence type="ECO:0000256" key="1">
    <source>
        <dbReference type="ARBA" id="ARBA00005049"/>
    </source>
</evidence>
<dbReference type="Proteomes" id="UP000591735">
    <property type="component" value="Unassembled WGS sequence"/>
</dbReference>
<dbReference type="EC" id="2.4.2.21" evidence="3 10"/>
<reference evidence="11 12" key="1">
    <citation type="submission" date="2020-08" db="EMBL/GenBank/DDBJ databases">
        <title>Genomic Encyclopedia of Type Strains, Phase IV (KMG-IV): sequencing the most valuable type-strain genomes for metagenomic binning, comparative biology and taxonomic classification.</title>
        <authorList>
            <person name="Goeker M."/>
        </authorList>
    </citation>
    <scope>NUCLEOTIDE SEQUENCE [LARGE SCALE GENOMIC DNA]</scope>
    <source>
        <strain evidence="11 12">DSM 22359</strain>
    </source>
</reference>
<dbReference type="Gene3D" id="1.10.1610.10">
    <property type="match status" value="1"/>
</dbReference>
<dbReference type="InterPro" id="IPR023195">
    <property type="entry name" value="Nict_dMeBzImd_PRibTrfase_N"/>
</dbReference>
<comment type="function">
    <text evidence="10">Catalyzes the synthesis of alpha-ribazole-5'-phosphate from nicotinate mononucleotide (NAMN) and 5,6-dimethylbenzimidazole (DMB).</text>
</comment>
<protein>
    <recommendedName>
        <fullName evidence="4 10">Nicotinate-nucleotide--dimethylbenzimidazole phosphoribosyltransferase</fullName>
        <shortName evidence="10">NN:DBI PRT</shortName>
        <ecNumber evidence="3 10">2.4.2.21</ecNumber>
    </recommendedName>
    <alternativeName>
        <fullName evidence="8 10">N(1)-alpha-phosphoribosyltransferase</fullName>
    </alternativeName>
</protein>
<dbReference type="PANTHER" id="PTHR43463:SF1">
    <property type="entry name" value="NICOTINATE-NUCLEOTIDE--DIMETHYLBENZIMIDAZOLE PHOSPHORIBOSYLTRANSFERASE"/>
    <property type="match status" value="1"/>
</dbReference>
<keyword evidence="6 10" id="KW-0328">Glycosyltransferase</keyword>
<dbReference type="NCBIfam" id="TIGR03160">
    <property type="entry name" value="cobT_DBIPRT"/>
    <property type="match status" value="1"/>
</dbReference>
<dbReference type="GO" id="GO:0009236">
    <property type="term" value="P:cobalamin biosynthetic process"/>
    <property type="evidence" value="ECO:0007669"/>
    <property type="project" value="UniProtKB-UniRule"/>
</dbReference>
<evidence type="ECO:0000256" key="7">
    <source>
        <dbReference type="ARBA" id="ARBA00022679"/>
    </source>
</evidence>
<keyword evidence="7 10" id="KW-0808">Transferase</keyword>
<evidence type="ECO:0000256" key="2">
    <source>
        <dbReference type="ARBA" id="ARBA00007110"/>
    </source>
</evidence>
<evidence type="ECO:0000313" key="12">
    <source>
        <dbReference type="Proteomes" id="UP000591735"/>
    </source>
</evidence>
<comment type="caution">
    <text evidence="11">The sequence shown here is derived from an EMBL/GenBank/DDBJ whole genome shotgun (WGS) entry which is preliminary data.</text>
</comment>
<evidence type="ECO:0000256" key="4">
    <source>
        <dbReference type="ARBA" id="ARBA00015486"/>
    </source>
</evidence>
<evidence type="ECO:0000256" key="6">
    <source>
        <dbReference type="ARBA" id="ARBA00022676"/>
    </source>
</evidence>
<dbReference type="AlphaFoldDB" id="A0A840UA18"/>
<evidence type="ECO:0000256" key="10">
    <source>
        <dbReference type="HAMAP-Rule" id="MF_00230"/>
    </source>
</evidence>
<dbReference type="GO" id="GO:0008939">
    <property type="term" value="F:nicotinate-nucleotide-dimethylbenzimidazole phosphoribosyltransferase activity"/>
    <property type="evidence" value="ECO:0007669"/>
    <property type="project" value="UniProtKB-UniRule"/>
</dbReference>
<evidence type="ECO:0000256" key="9">
    <source>
        <dbReference type="ARBA" id="ARBA00047340"/>
    </source>
</evidence>
<dbReference type="PANTHER" id="PTHR43463">
    <property type="entry name" value="NICOTINATE-NUCLEOTIDE--DIMETHYLBENZIMIDAZOLE PHOSPHORIBOSYLTRANSFERASE"/>
    <property type="match status" value="1"/>
</dbReference>
<dbReference type="HAMAP" id="MF_00230">
    <property type="entry name" value="CobT"/>
    <property type="match status" value="1"/>
</dbReference>
<organism evidence="11 12">
    <name type="scientific">Marinobacter oulmenensis</name>
    <dbReference type="NCBI Taxonomy" id="643747"/>
    <lineage>
        <taxon>Bacteria</taxon>
        <taxon>Pseudomonadati</taxon>
        <taxon>Pseudomonadota</taxon>
        <taxon>Gammaproteobacteria</taxon>
        <taxon>Pseudomonadales</taxon>
        <taxon>Marinobacteraceae</taxon>
        <taxon>Marinobacter</taxon>
    </lineage>
</organism>
<name>A0A840UA18_9GAMM</name>
<dbReference type="NCBIfam" id="NF000996">
    <property type="entry name" value="PRK00105.1"/>
    <property type="match status" value="1"/>
</dbReference>